<proteinExistence type="predicted"/>
<dbReference type="GO" id="GO:0004252">
    <property type="term" value="F:serine-type endopeptidase activity"/>
    <property type="evidence" value="ECO:0007669"/>
    <property type="project" value="InterPro"/>
</dbReference>
<evidence type="ECO:0008006" key="6">
    <source>
        <dbReference type="Google" id="ProtNLM"/>
    </source>
</evidence>
<dbReference type="InterPro" id="IPR036852">
    <property type="entry name" value="Peptidase_S8/S53_dom_sf"/>
</dbReference>
<dbReference type="Gene3D" id="3.40.50.200">
    <property type="entry name" value="Peptidase S8/S53 domain"/>
    <property type="match status" value="1"/>
</dbReference>
<keyword evidence="1" id="KW-0732">Signal</keyword>
<dbReference type="EMBL" id="BLKC01000228">
    <property type="protein sequence ID" value="GFF59677.1"/>
    <property type="molecule type" value="Genomic_DNA"/>
</dbReference>
<accession>A0A8H3SHB0</accession>
<evidence type="ECO:0000313" key="5">
    <source>
        <dbReference type="Proteomes" id="UP000465221"/>
    </source>
</evidence>
<evidence type="ECO:0000256" key="1">
    <source>
        <dbReference type="ARBA" id="ARBA00022729"/>
    </source>
</evidence>
<dbReference type="GO" id="GO:0006508">
    <property type="term" value="P:proteolysis"/>
    <property type="evidence" value="ECO:0007669"/>
    <property type="project" value="InterPro"/>
</dbReference>
<keyword evidence="2" id="KW-0865">Zymogen</keyword>
<dbReference type="AlphaFoldDB" id="A0A8H3SHB0"/>
<feature type="region of interest" description="Disordered" evidence="3">
    <location>
        <begin position="158"/>
        <end position="196"/>
    </location>
</feature>
<reference evidence="4 5" key="1">
    <citation type="submission" date="2020-01" db="EMBL/GenBank/DDBJ databases">
        <title>Draft genome sequence of Aspergillus udagawae IFM 46972.</title>
        <authorList>
            <person name="Takahashi H."/>
            <person name="Yaguchi T."/>
        </authorList>
    </citation>
    <scope>NUCLEOTIDE SEQUENCE [LARGE SCALE GENOMIC DNA]</scope>
    <source>
        <strain evidence="4 5">IFM 46972</strain>
    </source>
</reference>
<organism evidence="4 5">
    <name type="scientific">Aspergillus udagawae</name>
    <dbReference type="NCBI Taxonomy" id="91492"/>
    <lineage>
        <taxon>Eukaryota</taxon>
        <taxon>Fungi</taxon>
        <taxon>Dikarya</taxon>
        <taxon>Ascomycota</taxon>
        <taxon>Pezizomycotina</taxon>
        <taxon>Eurotiomycetes</taxon>
        <taxon>Eurotiomycetidae</taxon>
        <taxon>Eurotiales</taxon>
        <taxon>Aspergillaceae</taxon>
        <taxon>Aspergillus</taxon>
        <taxon>Aspergillus subgen. Fumigati</taxon>
    </lineage>
</organism>
<feature type="region of interest" description="Disordered" evidence="3">
    <location>
        <begin position="226"/>
        <end position="277"/>
    </location>
</feature>
<evidence type="ECO:0000256" key="2">
    <source>
        <dbReference type="ARBA" id="ARBA00023145"/>
    </source>
</evidence>
<gene>
    <name evidence="4" type="ORF">IFM46972_11448</name>
</gene>
<dbReference type="SUPFAM" id="SSF52743">
    <property type="entry name" value="Subtilisin-like"/>
    <property type="match status" value="1"/>
</dbReference>
<dbReference type="Proteomes" id="UP000465221">
    <property type="component" value="Unassembled WGS sequence"/>
</dbReference>
<evidence type="ECO:0000256" key="3">
    <source>
        <dbReference type="SAM" id="MobiDB-lite"/>
    </source>
</evidence>
<protein>
    <recommendedName>
        <fullName evidence="6">Peptidase S8/S53 domain-containing protein</fullName>
    </recommendedName>
</protein>
<evidence type="ECO:0000313" key="4">
    <source>
        <dbReference type="EMBL" id="GFF59677.1"/>
    </source>
</evidence>
<name>A0A8H3SHB0_9EURO</name>
<feature type="compositionally biased region" description="Low complexity" evidence="3">
    <location>
        <begin position="251"/>
        <end position="267"/>
    </location>
</feature>
<sequence length="357" mass="38493">MVSITHKATVVATVWDFKKTIYEHWLDRLAKVHADISTRARGAKSIINFSILFPQGQLSAAFVDKLRLSSAFQKPNDRNYIPELIIISYAPGFFLRLATSGPTNSRDPGYQTASGTSYASATVASLAAYFRGLDSTLTTAAMVKERIVDLAYHRQPHPNYPDVPYDNGGSKAKRQSSSGSCPVAFPSQPSPLTFRTGPPQPTCAGAGCGSSCAGFFCPGTPLKQNPDFLDPRNPDSVQNPDSPYYKDWDGTITRTTTTTPTKTIPTTTPTPPKTSSVPIGGPCRLTDECEDNCPKPGAVHCESGACTCWAPLPKPPHLMRRCAITSRCAWKLMTVGLGPSWCVSQRTIPTGMGSVNV</sequence>
<comment type="caution">
    <text evidence="4">The sequence shown here is derived from an EMBL/GenBank/DDBJ whole genome shotgun (WGS) entry which is preliminary data.</text>
</comment>